<dbReference type="AlphaFoldDB" id="A0AAV2SMX6"/>
<organism evidence="1 2">
    <name type="scientific">Meganyctiphanes norvegica</name>
    <name type="common">Northern krill</name>
    <name type="synonym">Thysanopoda norvegica</name>
    <dbReference type="NCBI Taxonomy" id="48144"/>
    <lineage>
        <taxon>Eukaryota</taxon>
        <taxon>Metazoa</taxon>
        <taxon>Ecdysozoa</taxon>
        <taxon>Arthropoda</taxon>
        <taxon>Crustacea</taxon>
        <taxon>Multicrustacea</taxon>
        <taxon>Malacostraca</taxon>
        <taxon>Eumalacostraca</taxon>
        <taxon>Eucarida</taxon>
        <taxon>Euphausiacea</taxon>
        <taxon>Euphausiidae</taxon>
        <taxon>Meganyctiphanes</taxon>
    </lineage>
</organism>
<accession>A0AAV2SMX6</accession>
<protein>
    <submittedName>
        <fullName evidence="1">Uncharacterized protein</fullName>
    </submittedName>
</protein>
<name>A0AAV2SMX6_MEGNR</name>
<evidence type="ECO:0000313" key="1">
    <source>
        <dbReference type="EMBL" id="CAL4214199.1"/>
    </source>
</evidence>
<reference evidence="1 2" key="1">
    <citation type="submission" date="2024-05" db="EMBL/GenBank/DDBJ databases">
        <authorList>
            <person name="Wallberg A."/>
        </authorList>
    </citation>
    <scope>NUCLEOTIDE SEQUENCE [LARGE SCALE GENOMIC DNA]</scope>
</reference>
<dbReference type="Proteomes" id="UP001497623">
    <property type="component" value="Unassembled WGS sequence"/>
</dbReference>
<feature type="non-terminal residue" evidence="1">
    <location>
        <position position="1"/>
    </location>
</feature>
<evidence type="ECO:0000313" key="2">
    <source>
        <dbReference type="Proteomes" id="UP001497623"/>
    </source>
</evidence>
<comment type="caution">
    <text evidence="1">The sequence shown here is derived from an EMBL/GenBank/DDBJ whole genome shotgun (WGS) entry which is preliminary data.</text>
</comment>
<dbReference type="EMBL" id="CAXKWB010089657">
    <property type="protein sequence ID" value="CAL4214199.1"/>
    <property type="molecule type" value="Genomic_DNA"/>
</dbReference>
<sequence length="103" mass="11651">IQPISTTNSDSKYKKNLMIMIFFLPTETEDGVFPGLSRSSYRNSSVSHTPHMSLIGLPAREESPQKSAVHRHTKIHLSQDSVQTLNKSANKKQLMSVMQPTYY</sequence>
<proteinExistence type="predicted"/>
<keyword evidence="2" id="KW-1185">Reference proteome</keyword>
<gene>
    <name evidence="1" type="ORF">MNOR_LOCUS38592</name>
</gene>